<proteinExistence type="predicted"/>
<dbReference type="InterPro" id="IPR038718">
    <property type="entry name" value="SNF2-like_sf"/>
</dbReference>
<feature type="compositionally biased region" description="Polar residues" evidence="1">
    <location>
        <begin position="314"/>
        <end position="323"/>
    </location>
</feature>
<feature type="compositionally biased region" description="Basic and acidic residues" evidence="1">
    <location>
        <begin position="304"/>
        <end position="313"/>
    </location>
</feature>
<feature type="compositionally biased region" description="Polar residues" evidence="1">
    <location>
        <begin position="333"/>
        <end position="343"/>
    </location>
</feature>
<reference evidence="2" key="1">
    <citation type="submission" date="2019-08" db="EMBL/GenBank/DDBJ databases">
        <title>The genome of the North American firefly Photinus pyralis.</title>
        <authorList>
            <consortium name="Photinus pyralis genome working group"/>
            <person name="Fallon T.R."/>
            <person name="Sander Lower S.E."/>
            <person name="Weng J.-K."/>
        </authorList>
    </citation>
    <scope>NUCLEOTIDE SEQUENCE</scope>
    <source>
        <strain evidence="2">TRF0915ILg1</strain>
        <tissue evidence="2">Whole body</tissue>
    </source>
</reference>
<name>A0A8K0DG16_IGNLU</name>
<dbReference type="EMBL" id="VTPC01002490">
    <property type="protein sequence ID" value="KAF2899965.1"/>
    <property type="molecule type" value="Genomic_DNA"/>
</dbReference>
<feature type="region of interest" description="Disordered" evidence="1">
    <location>
        <begin position="331"/>
        <end position="373"/>
    </location>
</feature>
<evidence type="ECO:0000256" key="1">
    <source>
        <dbReference type="SAM" id="MobiDB-lite"/>
    </source>
</evidence>
<feature type="compositionally biased region" description="Low complexity" evidence="1">
    <location>
        <begin position="361"/>
        <end position="373"/>
    </location>
</feature>
<accession>A0A8K0DG16</accession>
<sequence length="431" mass="49901">MLGKTDEMIKMPLFLSHWDATVPVFIPVDVLEDLKSHHLMGVRFLYDCFRKDQKGAILNHENDMNFQIQVSAFFNALSTSVTSKSPVLILSSEKFINAWHYHLTIHGGYDVTILSSKNCKDILLGETHKIIVSTVDNTSLLREIKEVDFFSVVVDEFDLVATKLIIKQLKGQFNIGLTTRNFLKCPDQKLFWTMLSWSNPGVVGKLGDFCIEDSNHLINLRNPYRTWWQRLTWKFCDTFKVPSDEEQKQYKAQLQKWSRQHTDTYLQEKPVRTTRTSRKAASKSVKIEVERKCKEEPMQDVIEENKDVKKEMLQNDSNDLYNTSRNKEDIFTETHNPSQNTKDILNPHTLFTESPCKDDSSNQNNSQNSNSSQDTIVYEQENFPSNSDDENPILSSIISSNSNLMSFDECKNKYYMNVDEDEDILSSIIKN</sequence>
<evidence type="ECO:0000313" key="2">
    <source>
        <dbReference type="EMBL" id="KAF2899965.1"/>
    </source>
</evidence>
<dbReference type="AlphaFoldDB" id="A0A8K0DG16"/>
<dbReference type="Gene3D" id="3.40.50.10810">
    <property type="entry name" value="Tandem AAA-ATPase domain"/>
    <property type="match status" value="1"/>
</dbReference>
<feature type="region of interest" description="Disordered" evidence="1">
    <location>
        <begin position="304"/>
        <end position="323"/>
    </location>
</feature>
<dbReference type="Proteomes" id="UP000801492">
    <property type="component" value="Unassembled WGS sequence"/>
</dbReference>
<organism evidence="2 3">
    <name type="scientific">Ignelater luminosus</name>
    <name type="common">Cucubano</name>
    <name type="synonym">Pyrophorus luminosus</name>
    <dbReference type="NCBI Taxonomy" id="2038154"/>
    <lineage>
        <taxon>Eukaryota</taxon>
        <taxon>Metazoa</taxon>
        <taxon>Ecdysozoa</taxon>
        <taxon>Arthropoda</taxon>
        <taxon>Hexapoda</taxon>
        <taxon>Insecta</taxon>
        <taxon>Pterygota</taxon>
        <taxon>Neoptera</taxon>
        <taxon>Endopterygota</taxon>
        <taxon>Coleoptera</taxon>
        <taxon>Polyphaga</taxon>
        <taxon>Elateriformia</taxon>
        <taxon>Elateroidea</taxon>
        <taxon>Elateridae</taxon>
        <taxon>Agrypninae</taxon>
        <taxon>Pyrophorini</taxon>
        <taxon>Ignelater</taxon>
    </lineage>
</organism>
<gene>
    <name evidence="2" type="ORF">ILUMI_06221</name>
</gene>
<evidence type="ECO:0000313" key="3">
    <source>
        <dbReference type="Proteomes" id="UP000801492"/>
    </source>
</evidence>
<protein>
    <submittedName>
        <fullName evidence="2">Uncharacterized protein</fullName>
    </submittedName>
</protein>
<keyword evidence="3" id="KW-1185">Reference proteome</keyword>
<dbReference type="OrthoDB" id="6819249at2759"/>
<comment type="caution">
    <text evidence="2">The sequence shown here is derived from an EMBL/GenBank/DDBJ whole genome shotgun (WGS) entry which is preliminary data.</text>
</comment>